<dbReference type="InParanoid" id="A0A7C8IRV3"/>
<reference evidence="1 2" key="1">
    <citation type="submission" date="2019-12" db="EMBL/GenBank/DDBJ databases">
        <title>Draft genome sequence of the ascomycete Xylaria multiplex DSM 110363.</title>
        <authorList>
            <person name="Buettner E."/>
            <person name="Kellner H."/>
        </authorList>
    </citation>
    <scope>NUCLEOTIDE SEQUENCE [LARGE SCALE GENOMIC DNA]</scope>
    <source>
        <strain evidence="1 2">DSM 110363</strain>
    </source>
</reference>
<evidence type="ECO:0000313" key="1">
    <source>
        <dbReference type="EMBL" id="KAF2968203.1"/>
    </source>
</evidence>
<dbReference type="OrthoDB" id="4614244at2759"/>
<proteinExistence type="predicted"/>
<dbReference type="Proteomes" id="UP000481858">
    <property type="component" value="Unassembled WGS sequence"/>
</dbReference>
<protein>
    <submittedName>
        <fullName evidence="1">Uncharacterized protein</fullName>
    </submittedName>
</protein>
<gene>
    <name evidence="1" type="ORF">GQX73_g5361</name>
</gene>
<evidence type="ECO:0000313" key="2">
    <source>
        <dbReference type="Proteomes" id="UP000481858"/>
    </source>
</evidence>
<keyword evidence="2" id="KW-1185">Reference proteome</keyword>
<sequence length="261" mass="29355">MSIPPPEFLPVLLGHGSFLRDGGGNVRLDGNGKPLFVVPPTDDFLEMKPSKEAQQFWPVDATQVLPRNTSIVLLNIAVNTDCQRADIITEIGYTIYNTAAIYSGVKNGRRKKIDGCVAPGPRGENITKFGMSQHFIVQDTANHHPGSCHRLEHMAQPYHFSYRKSGFINRGEILKTLEGAFDHAACDGFPQNDIDKGNRHTVVLVGWGDENLHPQIKATSWYRNGRFFQQWDMRRHSLVLQHVPNPTYLTCLEVFGIQHRA</sequence>
<name>A0A7C8IRV3_9PEZI</name>
<dbReference type="AlphaFoldDB" id="A0A7C8IRV3"/>
<accession>A0A7C8IRV3</accession>
<comment type="caution">
    <text evidence="1">The sequence shown here is derived from an EMBL/GenBank/DDBJ whole genome shotgun (WGS) entry which is preliminary data.</text>
</comment>
<organism evidence="1 2">
    <name type="scientific">Xylaria multiplex</name>
    <dbReference type="NCBI Taxonomy" id="323545"/>
    <lineage>
        <taxon>Eukaryota</taxon>
        <taxon>Fungi</taxon>
        <taxon>Dikarya</taxon>
        <taxon>Ascomycota</taxon>
        <taxon>Pezizomycotina</taxon>
        <taxon>Sordariomycetes</taxon>
        <taxon>Xylariomycetidae</taxon>
        <taxon>Xylariales</taxon>
        <taxon>Xylariaceae</taxon>
        <taxon>Xylaria</taxon>
    </lineage>
</organism>
<dbReference type="EMBL" id="WUBL01000055">
    <property type="protein sequence ID" value="KAF2968203.1"/>
    <property type="molecule type" value="Genomic_DNA"/>
</dbReference>